<dbReference type="KEGG" id="vg:55626440"/>
<dbReference type="Pfam" id="PF21821">
    <property type="entry name" value="Dit_like"/>
    <property type="match status" value="1"/>
</dbReference>
<organism evidence="3 4">
    <name type="scientific">Alteromonas phage vB_AmeM_PT11-V22</name>
    <dbReference type="NCBI Taxonomy" id="2704031"/>
    <lineage>
        <taxon>Viruses</taxon>
        <taxon>Duplodnaviria</taxon>
        <taxon>Heunggongvirae</taxon>
        <taxon>Uroviricota</taxon>
        <taxon>Caudoviricetes</taxon>
        <taxon>Myoalterovirus</taxon>
        <taxon>Myoalterovirus PT11V22</taxon>
    </lineage>
</organism>
<evidence type="ECO:0000256" key="1">
    <source>
        <dbReference type="SAM" id="MobiDB-lite"/>
    </source>
</evidence>
<protein>
    <recommendedName>
        <fullName evidence="2">Dit-like phage tail protein N-terminal domain-containing protein</fullName>
    </recommendedName>
</protein>
<dbReference type="EMBL" id="MN877442">
    <property type="protein sequence ID" value="QHZ59741.1"/>
    <property type="molecule type" value="Genomic_DNA"/>
</dbReference>
<keyword evidence="4" id="KW-1185">Reference proteome</keyword>
<dbReference type="RefSeq" id="YP_009855700.1">
    <property type="nucleotide sequence ID" value="NC_048847.1"/>
</dbReference>
<dbReference type="Proteomes" id="UP000479357">
    <property type="component" value="Segment"/>
</dbReference>
<dbReference type="InterPro" id="IPR048494">
    <property type="entry name" value="Dit-like_N"/>
</dbReference>
<name>A0A6C0R0G1_9CAUD</name>
<feature type="domain" description="Dit-like phage tail protein N-terminal" evidence="2">
    <location>
        <begin position="23"/>
        <end position="143"/>
    </location>
</feature>
<sequence>MASEIFLIHQPEAGGLVEYFELTCTTDITVEKRSTVTDVPVEAGFSVADNAFAEPTRFSIKGVLTNIVNVSLDYYKSPEETIKSLHSLMDQGTLFTLSADNTLDSYDDVVIESMSIVKSRGMGTSWNADISMKQVGVTNKARNVTFPPQQPDTEKQSSAKRKQSSNNTEEKELEFTTFVEGGKALVESSFFYGIINATVGGE</sequence>
<proteinExistence type="predicted"/>
<evidence type="ECO:0000313" key="4">
    <source>
        <dbReference type="Proteomes" id="UP000479357"/>
    </source>
</evidence>
<evidence type="ECO:0000313" key="3">
    <source>
        <dbReference type="EMBL" id="QHZ59741.1"/>
    </source>
</evidence>
<feature type="region of interest" description="Disordered" evidence="1">
    <location>
        <begin position="143"/>
        <end position="174"/>
    </location>
</feature>
<dbReference type="GeneID" id="55626440"/>
<evidence type="ECO:0000259" key="2">
    <source>
        <dbReference type="Pfam" id="PF21821"/>
    </source>
</evidence>
<accession>A0A6C0R0G1</accession>
<reference evidence="3 4" key="1">
    <citation type="submission" date="2019-12" db="EMBL/GenBank/DDBJ databases">
        <title>Alteromonas phage V22 represents a new genus of marine bacteriophages that requires a novel tail fiber chaperone for host recognition.</title>
        <authorList>
            <person name="Gonzalez-Serrano R."/>
            <person name="Dunne M."/>
            <person name="Rosselli R."/>
            <person name="Martin-Cuadrado A.-B."/>
            <person name="Grosboillot V."/>
            <person name="Zinsli L."/>
            <person name="Roda-Garcia J.J."/>
            <person name="Loessner M.J."/>
            <person name="Rodriguez-Valera F."/>
        </authorList>
    </citation>
    <scope>NUCLEOTIDE SEQUENCE [LARGE SCALE GENOMIC DNA]</scope>
</reference>